<evidence type="ECO:0000256" key="4">
    <source>
        <dbReference type="ARBA" id="ARBA00022475"/>
    </source>
</evidence>
<feature type="transmembrane region" description="Helical" evidence="8">
    <location>
        <begin position="191"/>
        <end position="211"/>
    </location>
</feature>
<evidence type="ECO:0000256" key="7">
    <source>
        <dbReference type="ARBA" id="ARBA00023136"/>
    </source>
</evidence>
<dbReference type="PRINTS" id="PR00175">
    <property type="entry name" value="NAALASMPORT"/>
</dbReference>
<keyword evidence="8" id="KW-0769">Symport</keyword>
<evidence type="ECO:0000256" key="3">
    <source>
        <dbReference type="ARBA" id="ARBA00022448"/>
    </source>
</evidence>
<dbReference type="PANTHER" id="PTHR30330:SF3">
    <property type="entry name" value="TRANSCRIPTIONAL REGULATOR, LRP FAMILY"/>
    <property type="match status" value="1"/>
</dbReference>
<dbReference type="PANTHER" id="PTHR30330">
    <property type="entry name" value="AGSS FAMILY TRANSPORTER, SODIUM-ALANINE"/>
    <property type="match status" value="1"/>
</dbReference>
<evidence type="ECO:0000256" key="9">
    <source>
        <dbReference type="SAM" id="SignalP"/>
    </source>
</evidence>
<feature type="transmembrane region" description="Helical" evidence="8">
    <location>
        <begin position="55"/>
        <end position="75"/>
    </location>
</feature>
<feature type="transmembrane region" description="Helical" evidence="8">
    <location>
        <begin position="391"/>
        <end position="415"/>
    </location>
</feature>
<keyword evidence="3 8" id="KW-0813">Transport</keyword>
<protein>
    <recommendedName>
        <fullName evidence="12">Alanine glycine permease</fullName>
    </recommendedName>
</protein>
<evidence type="ECO:0000313" key="11">
    <source>
        <dbReference type="Proteomes" id="UP000196536"/>
    </source>
</evidence>
<feature type="transmembrane region" description="Helical" evidence="8">
    <location>
        <begin position="106"/>
        <end position="128"/>
    </location>
</feature>
<comment type="caution">
    <text evidence="10">The sequence shown here is derived from an EMBL/GenBank/DDBJ whole genome shotgun (WGS) entry which is preliminary data.</text>
</comment>
<evidence type="ECO:0000256" key="6">
    <source>
        <dbReference type="ARBA" id="ARBA00022989"/>
    </source>
</evidence>
<evidence type="ECO:0008006" key="12">
    <source>
        <dbReference type="Google" id="ProtNLM"/>
    </source>
</evidence>
<keyword evidence="4" id="KW-1003">Cell membrane</keyword>
<evidence type="ECO:0000256" key="1">
    <source>
        <dbReference type="ARBA" id="ARBA00004651"/>
    </source>
</evidence>
<keyword evidence="5 8" id="KW-0812">Transmembrane</keyword>
<organism evidence="10 11">
    <name type="scientific">Acinetobacter populi</name>
    <dbReference type="NCBI Taxonomy" id="1582270"/>
    <lineage>
        <taxon>Bacteria</taxon>
        <taxon>Pseudomonadati</taxon>
        <taxon>Pseudomonadota</taxon>
        <taxon>Gammaproteobacteria</taxon>
        <taxon>Moraxellales</taxon>
        <taxon>Moraxellaceae</taxon>
        <taxon>Acinetobacter</taxon>
    </lineage>
</organism>
<evidence type="ECO:0000256" key="5">
    <source>
        <dbReference type="ARBA" id="ARBA00022692"/>
    </source>
</evidence>
<dbReference type="GO" id="GO:0005886">
    <property type="term" value="C:plasma membrane"/>
    <property type="evidence" value="ECO:0007669"/>
    <property type="project" value="UniProtKB-SubCell"/>
</dbReference>
<dbReference type="Gene3D" id="1.20.1740.10">
    <property type="entry name" value="Amino acid/polyamine transporter I"/>
    <property type="match status" value="1"/>
</dbReference>
<feature type="transmembrane region" description="Helical" evidence="8">
    <location>
        <begin position="427"/>
        <end position="450"/>
    </location>
</feature>
<evidence type="ECO:0000256" key="2">
    <source>
        <dbReference type="ARBA" id="ARBA00009261"/>
    </source>
</evidence>
<feature type="chain" id="PRO_5011990017" description="Alanine glycine permease" evidence="9">
    <location>
        <begin position="20"/>
        <end position="496"/>
    </location>
</feature>
<keyword evidence="7 8" id="KW-0472">Membrane</keyword>
<dbReference type="Pfam" id="PF01235">
    <property type="entry name" value="Na_Ala_symp"/>
    <property type="match status" value="1"/>
</dbReference>
<dbReference type="AlphaFoldDB" id="A0A1Z9YTW2"/>
<comment type="similarity">
    <text evidence="2 8">Belongs to the alanine or glycine:cation symporter (AGCS) (TC 2.A.25) family.</text>
</comment>
<feature type="transmembrane region" description="Helical" evidence="8">
    <location>
        <begin position="231"/>
        <end position="249"/>
    </location>
</feature>
<evidence type="ECO:0000256" key="8">
    <source>
        <dbReference type="RuleBase" id="RU363064"/>
    </source>
</evidence>
<dbReference type="NCBIfam" id="TIGR00835">
    <property type="entry name" value="agcS"/>
    <property type="match status" value="1"/>
</dbReference>
<proteinExistence type="inferred from homology"/>
<feature type="transmembrane region" description="Helical" evidence="8">
    <location>
        <begin position="353"/>
        <end position="371"/>
    </location>
</feature>
<accession>A0A1Z9YTW2</accession>
<feature type="signal peptide" evidence="9">
    <location>
        <begin position="1"/>
        <end position="19"/>
    </location>
</feature>
<comment type="subcellular location">
    <subcellularLocation>
        <location evidence="8">Cell inner membrane</location>
        <topology evidence="8">Multi-pass membrane protein</topology>
    </subcellularLocation>
    <subcellularLocation>
        <location evidence="1">Cell membrane</location>
        <topology evidence="1">Multi-pass membrane protein</topology>
    </subcellularLocation>
</comment>
<reference evidence="10 11" key="1">
    <citation type="submission" date="2017-05" db="EMBL/GenBank/DDBJ databases">
        <title>Acinetobacter populi ANC 5415 (= PBJ7), whole genome shotgun sequencing project.</title>
        <authorList>
            <person name="Nemec A."/>
            <person name="Radolfova-Krizova L."/>
        </authorList>
    </citation>
    <scope>NUCLEOTIDE SEQUENCE [LARGE SCALE GENOMIC DNA]</scope>
    <source>
        <strain evidence="10 11">PBJ7</strain>
    </source>
</reference>
<sequence>MQKIFTALFFMFVSTFSFASDATPRSIDQIIADAVEPTANAISKVVFANIPGTDIIWIVAWLGIASVVCTFYFGFIQIREFKLATQILRGKFSDKAHPGEVSHFQALSAALSGTLGLGNIAGVAIAIALGGPGAAFWMVMMGFFGMATKFTECTLGVKYRHIDAQGNVSGGPMYYLKAGLTERGFPRFGKIMGVVAAIILAVSAFGIGNLFQVNQATSQIMHQFKMESGAVWLGLFFGVACGIVIIGGIKSIAKVASFLVPLMVFVYMGAAFIILAKHFSAIPGAFALIISSAFTPDAAFGGFIGALMQGLKRASFSNEAGFGSAPIAHAAVKTKEPATEGLVALLEPFFDTVILNTITALVVVVTGSYLLKEYSGVLITTHAFNSVLPGFDIVLTISIVLFAFTTMLTWSYYGLKGWQYLFGNRGATAYKFVFCAVSILAATMSLGSVIDLADALVFVLAFFNVLGLYFLLPIVKKEVNGFLAKVKSGEIKPNAD</sequence>
<dbReference type="InterPro" id="IPR001463">
    <property type="entry name" value="Na/Ala_symport"/>
</dbReference>
<feature type="transmembrane region" description="Helical" evidence="8">
    <location>
        <begin position="282"/>
        <end position="307"/>
    </location>
</feature>
<dbReference type="OrthoDB" id="9806926at2"/>
<gene>
    <name evidence="10" type="ORF">CAP51_15650</name>
</gene>
<keyword evidence="6 8" id="KW-1133">Transmembrane helix</keyword>
<dbReference type="GO" id="GO:0005283">
    <property type="term" value="F:amino acid:sodium symporter activity"/>
    <property type="evidence" value="ECO:0007669"/>
    <property type="project" value="InterPro"/>
</dbReference>
<dbReference type="RefSeq" id="WP_087621700.1">
    <property type="nucleotide sequence ID" value="NZ_NEXX01000007.1"/>
</dbReference>
<name>A0A1Z9YTW2_9GAMM</name>
<feature type="transmembrane region" description="Helical" evidence="8">
    <location>
        <begin position="256"/>
        <end position="276"/>
    </location>
</feature>
<keyword evidence="11" id="KW-1185">Reference proteome</keyword>
<dbReference type="Proteomes" id="UP000196536">
    <property type="component" value="Unassembled WGS sequence"/>
</dbReference>
<keyword evidence="9" id="KW-0732">Signal</keyword>
<dbReference type="EMBL" id="NEXX01000007">
    <property type="protein sequence ID" value="OUY05665.1"/>
    <property type="molecule type" value="Genomic_DNA"/>
</dbReference>
<feature type="transmembrane region" description="Helical" evidence="8">
    <location>
        <begin position="456"/>
        <end position="475"/>
    </location>
</feature>
<keyword evidence="8" id="KW-0997">Cell inner membrane</keyword>
<evidence type="ECO:0000313" key="10">
    <source>
        <dbReference type="EMBL" id="OUY05665.1"/>
    </source>
</evidence>